<proteinExistence type="predicted"/>
<dbReference type="RefSeq" id="WP_092002282.1">
    <property type="nucleotide sequence ID" value="NZ_FMYQ01000026.1"/>
</dbReference>
<keyword evidence="2" id="KW-1185">Reference proteome</keyword>
<dbReference type="STRING" id="416944.SAMN05421548_1262"/>
<sequence length="136" mass="15503">MDAPLERIPLKTLAALTREHQIGRRWLEHVANNQSVQRKTRGKYRSAMSTLFSVAIANGMTDVNPFSFKLTSLRLRGTTTEKSKGNKEARSPLPPCVMDSFFSEPLYNGPGFDRRLLPAFHRRTSITLVRFEQELP</sequence>
<evidence type="ECO:0008006" key="3">
    <source>
        <dbReference type="Google" id="ProtNLM"/>
    </source>
</evidence>
<evidence type="ECO:0000313" key="2">
    <source>
        <dbReference type="Proteomes" id="UP000198908"/>
    </source>
</evidence>
<accession>A0A1G6XSJ4</accession>
<organism evidence="1 2">
    <name type="scientific">Paraburkholderia lycopersici</name>
    <dbReference type="NCBI Taxonomy" id="416944"/>
    <lineage>
        <taxon>Bacteria</taxon>
        <taxon>Pseudomonadati</taxon>
        <taxon>Pseudomonadota</taxon>
        <taxon>Betaproteobacteria</taxon>
        <taxon>Burkholderiales</taxon>
        <taxon>Burkholderiaceae</taxon>
        <taxon>Paraburkholderia</taxon>
    </lineage>
</organism>
<dbReference type="AlphaFoldDB" id="A0A1G6XSJ4"/>
<dbReference type="OrthoDB" id="9784724at2"/>
<gene>
    <name evidence="1" type="ORF">SAMN05421548_1262</name>
</gene>
<dbReference type="Proteomes" id="UP000198908">
    <property type="component" value="Unassembled WGS sequence"/>
</dbReference>
<evidence type="ECO:0000313" key="1">
    <source>
        <dbReference type="EMBL" id="SDD81110.1"/>
    </source>
</evidence>
<reference evidence="2" key="1">
    <citation type="submission" date="2016-09" db="EMBL/GenBank/DDBJ databases">
        <authorList>
            <person name="Varghese N."/>
            <person name="Submissions S."/>
        </authorList>
    </citation>
    <scope>NUCLEOTIDE SEQUENCE [LARGE SCALE GENOMIC DNA]</scope>
    <source>
        <strain evidence="2">TNe-862</strain>
    </source>
</reference>
<protein>
    <recommendedName>
        <fullName evidence="3">Phage integrase, N-terminal SAM-like domain</fullName>
    </recommendedName>
</protein>
<name>A0A1G6XSJ4_9BURK</name>
<dbReference type="EMBL" id="FMYQ01000026">
    <property type="protein sequence ID" value="SDD81110.1"/>
    <property type="molecule type" value="Genomic_DNA"/>
</dbReference>